<name>A0A849JW18_9MICO</name>
<gene>
    <name evidence="2" type="ORF">HLI28_04445</name>
</gene>
<proteinExistence type="predicted"/>
<comment type="caution">
    <text evidence="2">The sequence shown here is derived from an EMBL/GenBank/DDBJ whole genome shotgun (WGS) entry which is preliminary data.</text>
</comment>
<sequence length="55" mass="6215">MTLHHERIERVMQNTSDIPDDTTNDTEDTFGVESDIGSDTEADIVASVRRSRRGH</sequence>
<reference evidence="2 3" key="1">
    <citation type="submission" date="2020-05" db="EMBL/GenBank/DDBJ databases">
        <title>Genome sequence of Isoptericola sp. JC619 isolated from Chilika lagoon, India.</title>
        <authorList>
            <person name="Kumar D."/>
            <person name="Appam K."/>
            <person name="Gandham S."/>
            <person name="Uppada J."/>
            <person name="Sasikala C."/>
            <person name="Venkata Ramana C."/>
        </authorList>
    </citation>
    <scope>NUCLEOTIDE SEQUENCE [LARGE SCALE GENOMIC DNA]</scope>
    <source>
        <strain evidence="2 3">JC619</strain>
    </source>
</reference>
<feature type="compositionally biased region" description="Acidic residues" evidence="1">
    <location>
        <begin position="18"/>
        <end position="42"/>
    </location>
</feature>
<feature type="region of interest" description="Disordered" evidence="1">
    <location>
        <begin position="1"/>
        <end position="55"/>
    </location>
</feature>
<evidence type="ECO:0000256" key="1">
    <source>
        <dbReference type="SAM" id="MobiDB-lite"/>
    </source>
</evidence>
<organism evidence="2 3">
    <name type="scientific">Isoptericola sediminis</name>
    <dbReference type="NCBI Taxonomy" id="2733572"/>
    <lineage>
        <taxon>Bacteria</taxon>
        <taxon>Bacillati</taxon>
        <taxon>Actinomycetota</taxon>
        <taxon>Actinomycetes</taxon>
        <taxon>Micrococcales</taxon>
        <taxon>Promicromonosporaceae</taxon>
        <taxon>Isoptericola</taxon>
    </lineage>
</organism>
<feature type="compositionally biased region" description="Basic and acidic residues" evidence="1">
    <location>
        <begin position="1"/>
        <end position="10"/>
    </location>
</feature>
<evidence type="ECO:0000313" key="3">
    <source>
        <dbReference type="Proteomes" id="UP000557204"/>
    </source>
</evidence>
<dbReference type="EMBL" id="JABFAJ010000008">
    <property type="protein sequence ID" value="NNU26794.1"/>
    <property type="molecule type" value="Genomic_DNA"/>
</dbReference>
<dbReference type="Proteomes" id="UP000557204">
    <property type="component" value="Unassembled WGS sequence"/>
</dbReference>
<accession>A0A849JW18</accession>
<evidence type="ECO:0000313" key="2">
    <source>
        <dbReference type="EMBL" id="NNU26794.1"/>
    </source>
</evidence>
<keyword evidence="3" id="KW-1185">Reference proteome</keyword>
<dbReference type="RefSeq" id="WP_171246311.1">
    <property type="nucleotide sequence ID" value="NZ_JABFAJ010000008.1"/>
</dbReference>
<dbReference type="AlphaFoldDB" id="A0A849JW18"/>
<protein>
    <submittedName>
        <fullName evidence="2">Uncharacterized protein</fullName>
    </submittedName>
</protein>